<organism evidence="3 4">
    <name type="scientific">Gordonia jinhuaensis</name>
    <dbReference type="NCBI Taxonomy" id="1517702"/>
    <lineage>
        <taxon>Bacteria</taxon>
        <taxon>Bacillati</taxon>
        <taxon>Actinomycetota</taxon>
        <taxon>Actinomycetes</taxon>
        <taxon>Mycobacteriales</taxon>
        <taxon>Gordoniaceae</taxon>
        <taxon>Gordonia</taxon>
    </lineage>
</organism>
<accession>A0A916WT53</accession>
<dbReference type="GO" id="GO:0016810">
    <property type="term" value="F:hydrolase activity, acting on carbon-nitrogen (but not peptide) bonds"/>
    <property type="evidence" value="ECO:0007669"/>
    <property type="project" value="InterPro"/>
</dbReference>
<gene>
    <name evidence="3" type="ORF">GCM10011489_14270</name>
</gene>
<dbReference type="Proteomes" id="UP000621454">
    <property type="component" value="Unassembled WGS sequence"/>
</dbReference>
<comment type="caution">
    <text evidence="3">The sequence shown here is derived from an EMBL/GenBank/DDBJ whole genome shotgun (WGS) entry which is preliminary data.</text>
</comment>
<evidence type="ECO:0000313" key="4">
    <source>
        <dbReference type="Proteomes" id="UP000621454"/>
    </source>
</evidence>
<dbReference type="AlphaFoldDB" id="A0A916WT53"/>
<reference evidence="3" key="2">
    <citation type="submission" date="2020-09" db="EMBL/GenBank/DDBJ databases">
        <authorList>
            <person name="Sun Q."/>
            <person name="Zhou Y."/>
        </authorList>
    </citation>
    <scope>NUCLEOTIDE SEQUENCE</scope>
    <source>
        <strain evidence="3">CGMCC 1.12827</strain>
    </source>
</reference>
<dbReference type="SUPFAM" id="SSF51338">
    <property type="entry name" value="Composite domain of metallo-dependent hydrolases"/>
    <property type="match status" value="1"/>
</dbReference>
<dbReference type="Pfam" id="PF01979">
    <property type="entry name" value="Amidohydro_1"/>
    <property type="match status" value="1"/>
</dbReference>
<evidence type="ECO:0000259" key="2">
    <source>
        <dbReference type="Pfam" id="PF01979"/>
    </source>
</evidence>
<dbReference type="InterPro" id="IPR006680">
    <property type="entry name" value="Amidohydro-rel"/>
</dbReference>
<dbReference type="PANTHER" id="PTHR43794:SF11">
    <property type="entry name" value="AMIDOHYDROLASE-RELATED DOMAIN-CONTAINING PROTEIN"/>
    <property type="match status" value="1"/>
</dbReference>
<dbReference type="InterPro" id="IPR050287">
    <property type="entry name" value="MTA/SAH_deaminase"/>
</dbReference>
<dbReference type="EMBL" id="BMGC01000007">
    <property type="protein sequence ID" value="GGB27269.1"/>
    <property type="molecule type" value="Genomic_DNA"/>
</dbReference>
<sequence length="474" mass="50757">MSPVTRFVNAIILPVDGRREWFTGWLEVTDGVISGIGEGAPTQPCDPATTTVHDLDGAFLAPGFVSAHSHIYTGGMRGVAASSPLYAWVSDNGRMLAGADPDTMYWLSRAGAVDHLSAGVTSVYNFTQSRVVSVFDYETSTLRARSVHPVSFVTRQIDGVADSGIRFVTSVRLDDEQLPSDDAFAGFDAVMRHLGDSVAGEQNLGGSVYGAVQWSSAAVTAEREKWLMDRYGITNQAHFVETAEQIDIQQAKFDWYDEAGVLGEDFAFGHFVHPTARMIERVAESGSSVVWQPMSNGRLGSGVADIPTLLRRSVTVGIGVDDQSCTDLTDPFENMRTGLFTQRAVHSDAAVLTPTQVLHAHTLGAAQAIGVADRVGSLEVGKYGDVVVVDPKRPDTGPIWDPVATYVLACGQRNLRDVYVGGTRMWPAADELLDELRAQTHGRMIASAAKAGVHPAVIHPAAVPPAAVRPAAVD</sequence>
<dbReference type="Gene3D" id="2.30.40.10">
    <property type="entry name" value="Urease, subunit C, domain 1"/>
    <property type="match status" value="1"/>
</dbReference>
<dbReference type="RefSeq" id="WP_188585907.1">
    <property type="nucleotide sequence ID" value="NZ_BMGC01000007.1"/>
</dbReference>
<name>A0A916WT53_9ACTN</name>
<dbReference type="PANTHER" id="PTHR43794">
    <property type="entry name" value="AMINOHYDROLASE SSNA-RELATED"/>
    <property type="match status" value="1"/>
</dbReference>
<feature type="domain" description="Amidohydrolase-related" evidence="2">
    <location>
        <begin position="60"/>
        <end position="423"/>
    </location>
</feature>
<evidence type="ECO:0000256" key="1">
    <source>
        <dbReference type="ARBA" id="ARBA00022801"/>
    </source>
</evidence>
<reference evidence="3" key="1">
    <citation type="journal article" date="2014" name="Int. J. Syst. Evol. Microbiol.">
        <title>Complete genome sequence of Corynebacterium casei LMG S-19264T (=DSM 44701T), isolated from a smear-ripened cheese.</title>
        <authorList>
            <consortium name="US DOE Joint Genome Institute (JGI-PGF)"/>
            <person name="Walter F."/>
            <person name="Albersmeier A."/>
            <person name="Kalinowski J."/>
            <person name="Ruckert C."/>
        </authorList>
    </citation>
    <scope>NUCLEOTIDE SEQUENCE</scope>
    <source>
        <strain evidence="3">CGMCC 1.12827</strain>
    </source>
</reference>
<dbReference type="Gene3D" id="3.20.20.140">
    <property type="entry name" value="Metal-dependent hydrolases"/>
    <property type="match status" value="1"/>
</dbReference>
<evidence type="ECO:0000313" key="3">
    <source>
        <dbReference type="EMBL" id="GGB27269.1"/>
    </source>
</evidence>
<dbReference type="InterPro" id="IPR011059">
    <property type="entry name" value="Metal-dep_hydrolase_composite"/>
</dbReference>
<proteinExistence type="predicted"/>
<keyword evidence="1" id="KW-0378">Hydrolase</keyword>
<dbReference type="SUPFAM" id="SSF51556">
    <property type="entry name" value="Metallo-dependent hydrolases"/>
    <property type="match status" value="1"/>
</dbReference>
<keyword evidence="4" id="KW-1185">Reference proteome</keyword>
<dbReference type="InterPro" id="IPR032466">
    <property type="entry name" value="Metal_Hydrolase"/>
</dbReference>
<protein>
    <submittedName>
        <fullName evidence="3">8-oxoguanine deaminase</fullName>
    </submittedName>
</protein>